<dbReference type="InterPro" id="IPR047057">
    <property type="entry name" value="MerR_fam"/>
</dbReference>
<dbReference type="PATRIC" id="fig|1121877.4.peg.2686"/>
<dbReference type="Pfam" id="PF00376">
    <property type="entry name" value="MerR"/>
    <property type="match status" value="1"/>
</dbReference>
<evidence type="ECO:0000256" key="2">
    <source>
        <dbReference type="ARBA" id="ARBA00023125"/>
    </source>
</evidence>
<dbReference type="InterPro" id="IPR009061">
    <property type="entry name" value="DNA-bd_dom_put_sf"/>
</dbReference>
<reference evidence="6 7" key="1">
    <citation type="submission" date="2015-01" db="EMBL/GenBank/DDBJ databases">
        <title>Draft genome of the acidophilic iron oxidizer Ferrimicrobium acidiphilum strain T23.</title>
        <authorList>
            <person name="Poehlein A."/>
            <person name="Eisen S."/>
            <person name="Schloemann M."/>
            <person name="Johnson B.D."/>
            <person name="Daniel R."/>
            <person name="Muehling M."/>
        </authorList>
    </citation>
    <scope>NUCLEOTIDE SEQUENCE [LARGE SCALE GENOMIC DNA]</scope>
    <source>
        <strain evidence="6 7">T23</strain>
    </source>
</reference>
<dbReference type="EMBL" id="JXUW01000027">
    <property type="protein sequence ID" value="KJE75849.1"/>
    <property type="molecule type" value="Genomic_DNA"/>
</dbReference>
<dbReference type="InterPro" id="IPR000551">
    <property type="entry name" value="MerR-type_HTH_dom"/>
</dbReference>
<evidence type="ECO:0000256" key="4">
    <source>
        <dbReference type="SAM" id="Coils"/>
    </source>
</evidence>
<dbReference type="InterPro" id="IPR015358">
    <property type="entry name" value="Tscrpt_reg_MerR_DNA-bd"/>
</dbReference>
<evidence type="ECO:0000256" key="1">
    <source>
        <dbReference type="ARBA" id="ARBA00023015"/>
    </source>
</evidence>
<keyword evidence="1" id="KW-0805">Transcription regulation</keyword>
<protein>
    <submittedName>
        <fullName evidence="6">HTH-type transcriptional activator TipA</fullName>
    </submittedName>
</protein>
<dbReference type="Pfam" id="PF09278">
    <property type="entry name" value="MerR-DNA-bind"/>
    <property type="match status" value="1"/>
</dbReference>
<proteinExistence type="predicted"/>
<name>A0A0D8FSD6_9ACTN</name>
<dbReference type="RefSeq" id="WP_035390864.1">
    <property type="nucleotide sequence ID" value="NZ_JQKF01000032.1"/>
</dbReference>
<evidence type="ECO:0000259" key="5">
    <source>
        <dbReference type="PROSITE" id="PS50937"/>
    </source>
</evidence>
<dbReference type="GO" id="GO:0003700">
    <property type="term" value="F:DNA-binding transcription factor activity"/>
    <property type="evidence" value="ECO:0007669"/>
    <property type="project" value="InterPro"/>
</dbReference>
<keyword evidence="4" id="KW-0175">Coiled coil</keyword>
<evidence type="ECO:0000313" key="7">
    <source>
        <dbReference type="Proteomes" id="UP000032336"/>
    </source>
</evidence>
<evidence type="ECO:0000256" key="3">
    <source>
        <dbReference type="ARBA" id="ARBA00023163"/>
    </source>
</evidence>
<feature type="domain" description="HTH merR-type" evidence="5">
    <location>
        <begin position="21"/>
        <end position="77"/>
    </location>
</feature>
<dbReference type="Proteomes" id="UP000032336">
    <property type="component" value="Unassembled WGS sequence"/>
</dbReference>
<dbReference type="PROSITE" id="PS50937">
    <property type="entry name" value="HTH_MERR_2"/>
    <property type="match status" value="1"/>
</dbReference>
<gene>
    <name evidence="6" type="primary">tipA</name>
    <name evidence="6" type="ORF">FEAC_24090</name>
</gene>
<accession>A0A0D8FSD6</accession>
<feature type="coiled-coil region" evidence="4">
    <location>
        <begin position="92"/>
        <end position="126"/>
    </location>
</feature>
<keyword evidence="7" id="KW-1185">Reference proteome</keyword>
<sequence length="135" mass="15824">MEEEASANESWEITELTSEFDITARTLRHYEEVGLLTPRRVGNQRLYSARDRVRIRLILRGRRLGFSLPEIQEMLDLYDADPTEATQLHEVIERGEAKSQQIEAQIEELQEILAELQELSTRMKHRLAMITSREE</sequence>
<organism evidence="6 7">
    <name type="scientific">Ferrimicrobium acidiphilum DSM 19497</name>
    <dbReference type="NCBI Taxonomy" id="1121877"/>
    <lineage>
        <taxon>Bacteria</taxon>
        <taxon>Bacillati</taxon>
        <taxon>Actinomycetota</taxon>
        <taxon>Acidimicrobiia</taxon>
        <taxon>Acidimicrobiales</taxon>
        <taxon>Acidimicrobiaceae</taxon>
        <taxon>Ferrimicrobium</taxon>
    </lineage>
</organism>
<comment type="caution">
    <text evidence="6">The sequence shown here is derived from an EMBL/GenBank/DDBJ whole genome shotgun (WGS) entry which is preliminary data.</text>
</comment>
<keyword evidence="3" id="KW-0804">Transcription</keyword>
<dbReference type="SUPFAM" id="SSF46955">
    <property type="entry name" value="Putative DNA-binding domain"/>
    <property type="match status" value="1"/>
</dbReference>
<dbReference type="PANTHER" id="PTHR30204:SF58">
    <property type="entry name" value="HTH-TYPE TRANSCRIPTIONAL REGULATOR YFMP"/>
    <property type="match status" value="1"/>
</dbReference>
<dbReference type="STRING" id="1121877.FEAC_24090"/>
<keyword evidence="2" id="KW-0238">DNA-binding</keyword>
<dbReference type="SMART" id="SM00422">
    <property type="entry name" value="HTH_MERR"/>
    <property type="match status" value="1"/>
</dbReference>
<dbReference type="GO" id="GO:0003677">
    <property type="term" value="F:DNA binding"/>
    <property type="evidence" value="ECO:0007669"/>
    <property type="project" value="UniProtKB-KW"/>
</dbReference>
<dbReference type="AlphaFoldDB" id="A0A0D8FSD6"/>
<dbReference type="Gene3D" id="1.10.1660.10">
    <property type="match status" value="1"/>
</dbReference>
<dbReference type="GeneID" id="78373450"/>
<dbReference type="eggNOG" id="COG0789">
    <property type="taxonomic scope" value="Bacteria"/>
</dbReference>
<evidence type="ECO:0000313" key="6">
    <source>
        <dbReference type="EMBL" id="KJE75849.1"/>
    </source>
</evidence>
<dbReference type="PANTHER" id="PTHR30204">
    <property type="entry name" value="REDOX-CYCLING DRUG-SENSING TRANSCRIPTIONAL ACTIVATOR SOXR"/>
    <property type="match status" value="1"/>
</dbReference>